<dbReference type="Proteomes" id="UP000033519">
    <property type="component" value="Unassembled WGS sequence"/>
</dbReference>
<keyword evidence="1" id="KW-0472">Membrane</keyword>
<keyword evidence="4" id="KW-1185">Reference proteome</keyword>
<proteinExistence type="predicted"/>
<dbReference type="AlphaFoldDB" id="A0A0F5PT80"/>
<evidence type="ECO:0000313" key="3">
    <source>
        <dbReference type="EMBL" id="SFC98607.1"/>
    </source>
</evidence>
<dbReference type="Proteomes" id="UP000182258">
    <property type="component" value="Unassembled WGS sequence"/>
</dbReference>
<feature type="transmembrane region" description="Helical" evidence="1">
    <location>
        <begin position="25"/>
        <end position="45"/>
    </location>
</feature>
<dbReference type="RefSeq" id="WP_046173144.1">
    <property type="nucleotide sequence ID" value="NZ_FOMB01000016.1"/>
</dbReference>
<dbReference type="EMBL" id="LAPV01000238">
    <property type="protein sequence ID" value="KKC31019.1"/>
    <property type="molecule type" value="Genomic_DNA"/>
</dbReference>
<evidence type="ECO:0000256" key="1">
    <source>
        <dbReference type="SAM" id="Phobius"/>
    </source>
</evidence>
<protein>
    <submittedName>
        <fullName evidence="3">Uncharacterized protein</fullName>
    </submittedName>
</protein>
<accession>A0A0F5PT80</accession>
<reference evidence="3 5" key="2">
    <citation type="submission" date="2016-10" db="EMBL/GenBank/DDBJ databases">
        <authorList>
            <person name="de Groot N.N."/>
        </authorList>
    </citation>
    <scope>NUCLEOTIDE SEQUENCE [LARGE SCALE GENOMIC DNA]</scope>
    <source>
        <strain evidence="3 5">CGMCC 1.10210</strain>
    </source>
</reference>
<evidence type="ECO:0000313" key="4">
    <source>
        <dbReference type="Proteomes" id="UP000033519"/>
    </source>
</evidence>
<reference evidence="2 4" key="1">
    <citation type="submission" date="2015-03" db="EMBL/GenBank/DDBJ databases">
        <authorList>
            <person name="Lepp D."/>
            <person name="Hassan Y.I."/>
            <person name="Li X.-Z."/>
            <person name="Zhou T."/>
        </authorList>
    </citation>
    <scope>NUCLEOTIDE SEQUENCE [LARGE SCALE GENOMIC DNA]</scope>
    <source>
        <strain evidence="2 4">Cr7-05</strain>
    </source>
</reference>
<gene>
    <name evidence="3" type="ORF">SAMN04488059_116100</name>
    <name evidence="2" type="ORF">WH91_22065</name>
</gene>
<keyword evidence="1" id="KW-1133">Transmembrane helix</keyword>
<name>A0A0F5PT80_9HYPH</name>
<dbReference type="STRING" id="728005.SAMN04488059_116100"/>
<evidence type="ECO:0000313" key="2">
    <source>
        <dbReference type="EMBL" id="KKC31019.1"/>
    </source>
</evidence>
<dbReference type="PATRIC" id="fig|728005.3.peg.2890"/>
<dbReference type="EMBL" id="FOMB01000016">
    <property type="protein sequence ID" value="SFC98607.1"/>
    <property type="molecule type" value="Genomic_DNA"/>
</dbReference>
<evidence type="ECO:0000313" key="5">
    <source>
        <dbReference type="Proteomes" id="UP000182258"/>
    </source>
</evidence>
<keyword evidence="1" id="KW-0812">Transmembrane</keyword>
<sequence length="67" mass="7084">MPIERETIVERSPSETVVVESGSPFRIVGIILAVVVAALLLLWLINGGISSNGDAINVDLPNVTVTQ</sequence>
<organism evidence="3 5">
    <name type="scientific">Devosia psychrophila</name>
    <dbReference type="NCBI Taxonomy" id="728005"/>
    <lineage>
        <taxon>Bacteria</taxon>
        <taxon>Pseudomonadati</taxon>
        <taxon>Pseudomonadota</taxon>
        <taxon>Alphaproteobacteria</taxon>
        <taxon>Hyphomicrobiales</taxon>
        <taxon>Devosiaceae</taxon>
        <taxon>Devosia</taxon>
    </lineage>
</organism>